<dbReference type="PANTHER" id="PTHR13302">
    <property type="entry name" value="CONSERVED OLIGOMERIC GOLGI COMPLEX COMPONENT 3"/>
    <property type="match status" value="1"/>
</dbReference>
<comment type="subcellular location">
    <subcellularLocation>
        <location evidence="1">Golgi apparatus membrane</location>
        <topology evidence="1">Peripheral membrane protein</topology>
    </subcellularLocation>
</comment>
<dbReference type="AlphaFoldDB" id="D8QB15"/>
<organism evidence="13">
    <name type="scientific">Schizophyllum commune (strain H4-8 / FGSC 9210)</name>
    <name type="common">Split gill fungus</name>
    <dbReference type="NCBI Taxonomy" id="578458"/>
    <lineage>
        <taxon>Eukaryota</taxon>
        <taxon>Fungi</taxon>
        <taxon>Dikarya</taxon>
        <taxon>Basidiomycota</taxon>
        <taxon>Agaricomycotina</taxon>
        <taxon>Agaricomycetes</taxon>
        <taxon>Agaricomycetidae</taxon>
        <taxon>Agaricales</taxon>
        <taxon>Schizophyllaceae</taxon>
        <taxon>Schizophyllum</taxon>
    </lineage>
</organism>
<reference evidence="12 13" key="1">
    <citation type="journal article" date="2010" name="Nat. Biotechnol.">
        <title>Genome sequence of the model mushroom Schizophyllum commune.</title>
        <authorList>
            <person name="Ohm R.A."/>
            <person name="de Jong J.F."/>
            <person name="Lugones L.G."/>
            <person name="Aerts A."/>
            <person name="Kothe E."/>
            <person name="Stajich J.E."/>
            <person name="de Vries R.P."/>
            <person name="Record E."/>
            <person name="Levasseur A."/>
            <person name="Baker S.E."/>
            <person name="Bartholomew K.A."/>
            <person name="Coutinho P.M."/>
            <person name="Erdmann S."/>
            <person name="Fowler T.J."/>
            <person name="Gathman A.C."/>
            <person name="Lombard V."/>
            <person name="Henrissat B."/>
            <person name="Knabe N."/>
            <person name="Kuees U."/>
            <person name="Lilly W.W."/>
            <person name="Lindquist E."/>
            <person name="Lucas S."/>
            <person name="Magnuson J.K."/>
            <person name="Piumi F."/>
            <person name="Raudaskoski M."/>
            <person name="Salamov A."/>
            <person name="Schmutz J."/>
            <person name="Schwarze F.W.M.R."/>
            <person name="vanKuyk P.A."/>
            <person name="Horton J.S."/>
            <person name="Grigoriev I.V."/>
            <person name="Woesten H.A.B."/>
        </authorList>
    </citation>
    <scope>NUCLEOTIDE SEQUENCE [LARGE SCALE GENOMIC DNA]</scope>
    <source>
        <strain evidence="13">H4-8 / FGSC 9210</strain>
    </source>
</reference>
<dbReference type="VEuPathDB" id="FungiDB:SCHCODRAFT_02750633"/>
<dbReference type="Pfam" id="PF20671">
    <property type="entry name" value="COG3_C"/>
    <property type="match status" value="1"/>
</dbReference>
<dbReference type="OMA" id="DEFELWG"/>
<evidence type="ECO:0000313" key="13">
    <source>
        <dbReference type="Proteomes" id="UP000007431"/>
    </source>
</evidence>
<evidence type="ECO:0000259" key="10">
    <source>
        <dbReference type="Pfam" id="PF04136"/>
    </source>
</evidence>
<name>D8QB15_SCHCM</name>
<feature type="domain" description="Conserved oligomeric Golgi complex subunit 3 C-terminal" evidence="11">
    <location>
        <begin position="305"/>
        <end position="644"/>
    </location>
</feature>
<dbReference type="GO" id="GO:0000139">
    <property type="term" value="C:Golgi membrane"/>
    <property type="evidence" value="ECO:0007669"/>
    <property type="project" value="UniProtKB-SubCell"/>
</dbReference>
<dbReference type="STRING" id="578458.D8QB15"/>
<evidence type="ECO:0000256" key="5">
    <source>
        <dbReference type="ARBA" id="ARBA00022927"/>
    </source>
</evidence>
<dbReference type="FunCoup" id="D8QB15">
    <property type="interactions" value="607"/>
</dbReference>
<feature type="region of interest" description="Disordered" evidence="9">
    <location>
        <begin position="49"/>
        <end position="112"/>
    </location>
</feature>
<gene>
    <name evidence="12" type="ORF">SCHCODRAFT_69320</name>
</gene>
<dbReference type="GO" id="GO:0006891">
    <property type="term" value="P:intra-Golgi vesicle-mediated transport"/>
    <property type="evidence" value="ECO:0007669"/>
    <property type="project" value="TreeGrafter"/>
</dbReference>
<keyword evidence="4" id="KW-0813">Transport</keyword>
<dbReference type="InParanoid" id="D8QB15"/>
<dbReference type="Proteomes" id="UP000007431">
    <property type="component" value="Unassembled WGS sequence"/>
</dbReference>
<dbReference type="GO" id="GO:0005801">
    <property type="term" value="C:cis-Golgi network"/>
    <property type="evidence" value="ECO:0007669"/>
    <property type="project" value="InterPro"/>
</dbReference>
<feature type="compositionally biased region" description="Low complexity" evidence="9">
    <location>
        <begin position="76"/>
        <end position="94"/>
    </location>
</feature>
<proteinExistence type="inferred from homology"/>
<feature type="domain" description="Conserved oligomeric Golgi complex subunit 3 N-terminal" evidence="10">
    <location>
        <begin position="140"/>
        <end position="283"/>
    </location>
</feature>
<dbReference type="PANTHER" id="PTHR13302:SF8">
    <property type="entry name" value="CONSERVED OLIGOMERIC GOLGI COMPLEX SUBUNIT 3"/>
    <property type="match status" value="1"/>
</dbReference>
<evidence type="ECO:0000256" key="7">
    <source>
        <dbReference type="ARBA" id="ARBA00023136"/>
    </source>
</evidence>
<evidence type="ECO:0000256" key="8">
    <source>
        <dbReference type="ARBA" id="ARBA00031339"/>
    </source>
</evidence>
<protein>
    <recommendedName>
        <fullName evidence="3">Conserved oligomeric Golgi complex subunit 3</fullName>
    </recommendedName>
    <alternativeName>
        <fullName evidence="8">Component of oligomeric Golgi complex 3</fullName>
    </alternativeName>
</protein>
<dbReference type="GO" id="GO:0006886">
    <property type="term" value="P:intracellular protein transport"/>
    <property type="evidence" value="ECO:0007669"/>
    <property type="project" value="InterPro"/>
</dbReference>
<dbReference type="Pfam" id="PF04136">
    <property type="entry name" value="COG3_N"/>
    <property type="match status" value="1"/>
</dbReference>
<evidence type="ECO:0000256" key="1">
    <source>
        <dbReference type="ARBA" id="ARBA00004395"/>
    </source>
</evidence>
<evidence type="ECO:0000259" key="11">
    <source>
        <dbReference type="Pfam" id="PF20671"/>
    </source>
</evidence>
<sequence>MASRTSSRRGTPAISLTPKPKPTISVEEWEAKAPLGDIEVRSVNAVKSASELVPLPPKFSPENGSVDGGSRPPTPSARTRLPAAAATTSSSPRTGTPKPQNTQHPLHPKHPIQTPQQFYDWFALVDREIAHSQEAHFRAHVASVAKHLAACDSLVEKIDDVDKEVEGMLEGWRTVEEGGKSLKDACERLLEERERLLDLTDQIGARLEYFQELEHATRMLNNPGDSLVLQTDFLYMVERVDICIDYLKNHRHYREAEVYLLRFQQCMTRAMTLIRMYFVGSLRALSTDVTRRISEKDVSQTAQMHLLYTRFKTVAAQMAPLLGELERRAQSHPEELSALLSECHAAYFSTRKALLVGRVMEEIKGLDPGRTELVELTRAGCSYLKQLCTDEFDLYREFFNTGEEQLYQYLENLCDYLYDDLRPRILHEPRLTALCEVCTVLQALMVLDVTVTDEDEDGQDDTATADNLVLDFDQPRHRRGLHHLHISHLLQMVLQDAQTRLFFKAQAVIQSDIRYYAPKAEDLAYPDILVRSQGQPAQGQGEWLSEKASVSEIFKTPSLKKQDTWYPTMQKTVWVLSQLHDFVKPAIFEDIAQEAIGLCRQTLVSAAEMIKKRSPPTTLLDGQLFLVRHLLILKEIVHNLSLTNKETDPNDNLTGTFTSMLNKTTLLLPDRFLSSLGVARAEDIKETKYGIDHDLRRACEDVIALCADPVCDPLRRWVDRVYEFNAARKAQAQPDAPALAAQEWATQPAAEAIDAAFRAACERDLRSASARLRLYLEDDRTVRVLVDHVQARVLEEYGVFREVVWGMYAGAMREGVLSATSLREMLKVIFEDAVEPRQAAASGSASL</sequence>
<evidence type="ECO:0000256" key="2">
    <source>
        <dbReference type="ARBA" id="ARBA00009936"/>
    </source>
</evidence>
<evidence type="ECO:0000256" key="9">
    <source>
        <dbReference type="SAM" id="MobiDB-lite"/>
    </source>
</evidence>
<dbReference type="GO" id="GO:0007030">
    <property type="term" value="P:Golgi organization"/>
    <property type="evidence" value="ECO:0007669"/>
    <property type="project" value="TreeGrafter"/>
</dbReference>
<dbReference type="InterPro" id="IPR048685">
    <property type="entry name" value="COG3_C"/>
</dbReference>
<accession>D8QB15</accession>
<keyword evidence="7" id="KW-0472">Membrane</keyword>
<dbReference type="EMBL" id="GL377309">
    <property type="protein sequence ID" value="EFI94675.1"/>
    <property type="molecule type" value="Genomic_DNA"/>
</dbReference>
<evidence type="ECO:0000256" key="3">
    <source>
        <dbReference type="ARBA" id="ARBA00020976"/>
    </source>
</evidence>
<dbReference type="HOGENOM" id="CLU_011639_1_0_1"/>
<feature type="region of interest" description="Disordered" evidence="9">
    <location>
        <begin position="1"/>
        <end position="25"/>
    </location>
</feature>
<dbReference type="InterPro" id="IPR048320">
    <property type="entry name" value="COG3_N"/>
</dbReference>
<dbReference type="InterPro" id="IPR007265">
    <property type="entry name" value="COG_su3"/>
</dbReference>
<evidence type="ECO:0000313" key="12">
    <source>
        <dbReference type="EMBL" id="EFI94675.1"/>
    </source>
</evidence>
<evidence type="ECO:0000256" key="4">
    <source>
        <dbReference type="ARBA" id="ARBA00022448"/>
    </source>
</evidence>
<comment type="similarity">
    <text evidence="2">Belongs to the COG3 family.</text>
</comment>
<evidence type="ECO:0000256" key="6">
    <source>
        <dbReference type="ARBA" id="ARBA00023034"/>
    </source>
</evidence>
<keyword evidence="13" id="KW-1185">Reference proteome</keyword>
<keyword evidence="5" id="KW-0653">Protein transport</keyword>
<dbReference type="GO" id="GO:0017119">
    <property type="term" value="C:Golgi transport complex"/>
    <property type="evidence" value="ECO:0007669"/>
    <property type="project" value="TreeGrafter"/>
</dbReference>
<dbReference type="eggNOG" id="KOG2604">
    <property type="taxonomic scope" value="Eukaryota"/>
</dbReference>
<keyword evidence="6" id="KW-0333">Golgi apparatus</keyword>